<evidence type="ECO:0000313" key="9">
    <source>
        <dbReference type="EMBL" id="EOA02720.1"/>
    </source>
</evidence>
<dbReference type="PANTHER" id="PTHR30251">
    <property type="entry name" value="PILUS ASSEMBLY CHAPERONE"/>
    <property type="match status" value="1"/>
</dbReference>
<evidence type="ECO:0000256" key="4">
    <source>
        <dbReference type="ARBA" id="ARBA00022764"/>
    </source>
</evidence>
<dbReference type="InterPro" id="IPR036316">
    <property type="entry name" value="Pili_assmbl_chap_C_dom_sf"/>
</dbReference>
<gene>
    <name evidence="9" type="ORF">HFRIS_021246</name>
</gene>
<proteinExistence type="inferred from homology"/>
<accession>A0AAI9N1U5</accession>
<keyword evidence="4" id="KW-0574">Periplasm</keyword>
<evidence type="ECO:0000313" key="10">
    <source>
        <dbReference type="Proteomes" id="UP000006772"/>
    </source>
</evidence>
<dbReference type="Pfam" id="PF02753">
    <property type="entry name" value="PapD_C"/>
    <property type="match status" value="1"/>
</dbReference>
<dbReference type="InterPro" id="IPR013783">
    <property type="entry name" value="Ig-like_fold"/>
</dbReference>
<dbReference type="SUPFAM" id="SSF49354">
    <property type="entry name" value="PapD-like"/>
    <property type="match status" value="1"/>
</dbReference>
<dbReference type="GO" id="GO:0071555">
    <property type="term" value="P:cell wall organization"/>
    <property type="evidence" value="ECO:0007669"/>
    <property type="project" value="InterPro"/>
</dbReference>
<dbReference type="Gene3D" id="2.60.40.10">
    <property type="entry name" value="Immunoglobulins"/>
    <property type="match status" value="2"/>
</dbReference>
<dbReference type="InterPro" id="IPR008962">
    <property type="entry name" value="PapD-like_sf"/>
</dbReference>
<feature type="domain" description="Pili assembly chaperone N-terminal" evidence="7">
    <location>
        <begin position="25"/>
        <end position="149"/>
    </location>
</feature>
<evidence type="ECO:0000256" key="1">
    <source>
        <dbReference type="ARBA" id="ARBA00004418"/>
    </source>
</evidence>
<dbReference type="SUPFAM" id="SSF49584">
    <property type="entry name" value="Periplasmic chaperone C-domain"/>
    <property type="match status" value="1"/>
</dbReference>
<keyword evidence="5" id="KW-0143">Chaperone</keyword>
<keyword evidence="3 6" id="KW-0732">Signal</keyword>
<feature type="domain" description="Pili assembly chaperone C-terminal" evidence="8">
    <location>
        <begin position="179"/>
        <end position="249"/>
    </location>
</feature>
<evidence type="ECO:0000256" key="3">
    <source>
        <dbReference type="ARBA" id="ARBA00022729"/>
    </source>
</evidence>
<evidence type="ECO:0000259" key="8">
    <source>
        <dbReference type="Pfam" id="PF02753"/>
    </source>
</evidence>
<dbReference type="InterPro" id="IPR016147">
    <property type="entry name" value="Pili_assmbl_chaperone_N"/>
</dbReference>
<dbReference type="EMBL" id="AEEC02000041">
    <property type="protein sequence ID" value="EOA02720.1"/>
    <property type="molecule type" value="Genomic_DNA"/>
</dbReference>
<sequence length="263" mass="29400">MRQWFMWRCAFLWLSLTVCSTGEAGIMPERTRLIFSQGVGEISLRLANTNDYPVMMQSWVDQGEGSQAPDTVLSSMFVMPAVQRLQPHAVSQVRVLYTGDPLPAGRESVFWLNLYEIALLSAKAPQQDASRLLLGINTQIKLFYRPPGLPAPGPQWHHALHFHLARDPGEEGAWVLVCRNDSPYFVSFAALQLGDGAQGFSPRLAPDQMVPPYGQQRYVLQQDGNARTGMPAAWQAPYLRYQTINDDGRLSEHEVALTPPSHP</sequence>
<comment type="caution">
    <text evidence="9">The sequence shown here is derived from an EMBL/GenBank/DDBJ whole genome shotgun (WGS) entry which is preliminary data.</text>
</comment>
<comment type="similarity">
    <text evidence="2">Belongs to the periplasmic pilus chaperone family.</text>
</comment>
<feature type="chain" id="PRO_5042490089" evidence="6">
    <location>
        <begin position="25"/>
        <end position="263"/>
    </location>
</feature>
<name>A0AAI9N1U5_9BURK</name>
<organism evidence="9 10">
    <name type="scientific">Herbaspirillum frisingense GSF30</name>
    <dbReference type="NCBI Taxonomy" id="864073"/>
    <lineage>
        <taxon>Bacteria</taxon>
        <taxon>Pseudomonadati</taxon>
        <taxon>Pseudomonadota</taxon>
        <taxon>Betaproteobacteria</taxon>
        <taxon>Burkholderiales</taxon>
        <taxon>Oxalobacteraceae</taxon>
        <taxon>Herbaspirillum</taxon>
    </lineage>
</organism>
<dbReference type="InterPro" id="IPR001829">
    <property type="entry name" value="Pili_assmbl_chaperone_bac"/>
</dbReference>
<feature type="signal peptide" evidence="6">
    <location>
        <begin position="1"/>
        <end position="24"/>
    </location>
</feature>
<dbReference type="Pfam" id="PF00345">
    <property type="entry name" value="PapD_N"/>
    <property type="match status" value="1"/>
</dbReference>
<evidence type="ECO:0000256" key="5">
    <source>
        <dbReference type="ARBA" id="ARBA00023186"/>
    </source>
</evidence>
<protein>
    <submittedName>
        <fullName evidence="9">Pili assembly chaperone, N-terminal protein</fullName>
    </submittedName>
</protein>
<dbReference type="PRINTS" id="PR00969">
    <property type="entry name" value="CHAPERONPILI"/>
</dbReference>
<dbReference type="Proteomes" id="UP000006772">
    <property type="component" value="Unassembled WGS sequence"/>
</dbReference>
<dbReference type="PANTHER" id="PTHR30251:SF7">
    <property type="entry name" value="FIMBRIAE CHAPARONE"/>
    <property type="match status" value="1"/>
</dbReference>
<evidence type="ECO:0000259" key="7">
    <source>
        <dbReference type="Pfam" id="PF00345"/>
    </source>
</evidence>
<evidence type="ECO:0000256" key="6">
    <source>
        <dbReference type="SAM" id="SignalP"/>
    </source>
</evidence>
<dbReference type="InterPro" id="IPR050643">
    <property type="entry name" value="Periplasmic_pilus_chap"/>
</dbReference>
<evidence type="ECO:0000256" key="2">
    <source>
        <dbReference type="ARBA" id="ARBA00007399"/>
    </source>
</evidence>
<dbReference type="InterPro" id="IPR016148">
    <property type="entry name" value="Pili_assmbl_chaperone_C"/>
</dbReference>
<comment type="subcellular location">
    <subcellularLocation>
        <location evidence="1">Periplasm</location>
    </subcellularLocation>
</comment>
<dbReference type="GO" id="GO:0030288">
    <property type="term" value="C:outer membrane-bounded periplasmic space"/>
    <property type="evidence" value="ECO:0007669"/>
    <property type="project" value="InterPro"/>
</dbReference>
<reference evidence="9 10" key="1">
    <citation type="journal article" date="2013" name="Front. Microbiol.">
        <title>The genome of the endophytic bacterium H. frisingense GSF30(T) identifies diverse strategies in the Herbaspirillum genus to interact with plants.</title>
        <authorList>
            <person name="Straub D."/>
            <person name="Rothballer M."/>
            <person name="Hartmann A."/>
            <person name="Ludewig U."/>
        </authorList>
    </citation>
    <scope>NUCLEOTIDE SEQUENCE [LARGE SCALE GENOMIC DNA]</scope>
    <source>
        <strain evidence="9 10">GSF30</strain>
    </source>
</reference>
<dbReference type="AlphaFoldDB" id="A0AAI9N1U5"/>